<organism evidence="7 8">
    <name type="scientific">Streptomyces mesophilus</name>
    <dbReference type="NCBI Taxonomy" id="1775132"/>
    <lineage>
        <taxon>Bacteria</taxon>
        <taxon>Bacillati</taxon>
        <taxon>Actinomycetota</taxon>
        <taxon>Actinomycetes</taxon>
        <taxon>Kitasatosporales</taxon>
        <taxon>Streptomycetaceae</taxon>
        <taxon>Streptomyces</taxon>
    </lineage>
</organism>
<dbReference type="CDD" id="cd00190">
    <property type="entry name" value="Tryp_SPc"/>
    <property type="match status" value="1"/>
</dbReference>
<dbReference type="InterPro" id="IPR009003">
    <property type="entry name" value="Peptidase_S1_PA"/>
</dbReference>
<dbReference type="PROSITE" id="PS00134">
    <property type="entry name" value="TRYPSIN_HIS"/>
    <property type="match status" value="1"/>
</dbReference>
<dbReference type="InterPro" id="IPR018114">
    <property type="entry name" value="TRYPSIN_HIS"/>
</dbReference>
<evidence type="ECO:0000313" key="7">
    <source>
        <dbReference type="EMBL" id="NGO76467.1"/>
    </source>
</evidence>
<accession>A0A6G4XI08</accession>
<dbReference type="Pfam" id="PF13517">
    <property type="entry name" value="FG-GAP_3"/>
    <property type="match status" value="1"/>
</dbReference>
<gene>
    <name evidence="7" type="ORF">G6045_12455</name>
</gene>
<reference evidence="7 8" key="1">
    <citation type="submission" date="2020-02" db="EMBL/GenBank/DDBJ databases">
        <title>Whole-genome analyses of novel actinobacteria.</title>
        <authorList>
            <person name="Sahin N."/>
            <person name="Tokatli A."/>
        </authorList>
    </citation>
    <scope>NUCLEOTIDE SEQUENCE [LARGE SCALE GENOMIC DNA]</scope>
    <source>
        <strain evidence="7 8">YC504</strain>
    </source>
</reference>
<evidence type="ECO:0000313" key="8">
    <source>
        <dbReference type="Proteomes" id="UP000481109"/>
    </source>
</evidence>
<proteinExistence type="inferred from homology"/>
<name>A0A6G4XI08_9ACTN</name>
<dbReference type="SUPFAM" id="SSF69318">
    <property type="entry name" value="Integrin alpha N-terminal domain"/>
    <property type="match status" value="1"/>
</dbReference>
<comment type="similarity">
    <text evidence="1">Belongs to the peptidase S1 family.</text>
</comment>
<dbReference type="PRINTS" id="PR00722">
    <property type="entry name" value="CHYMOTRYPSIN"/>
</dbReference>
<keyword evidence="4" id="KW-0378">Hydrolase</keyword>
<keyword evidence="3" id="KW-1015">Disulfide bond</keyword>
<evidence type="ECO:0000256" key="3">
    <source>
        <dbReference type="ARBA" id="ARBA00023157"/>
    </source>
</evidence>
<dbReference type="Gene3D" id="2.130.10.130">
    <property type="entry name" value="Integrin alpha, N-terminal"/>
    <property type="match status" value="1"/>
</dbReference>
<comment type="caution">
    <text evidence="7">The sequence shown here is derived from an EMBL/GenBank/DDBJ whole genome shotgun (WGS) entry which is preliminary data.</text>
</comment>
<keyword evidence="4 7" id="KW-0645">Protease</keyword>
<dbReference type="AlphaFoldDB" id="A0A6G4XI08"/>
<dbReference type="InterPro" id="IPR001254">
    <property type="entry name" value="Trypsin_dom"/>
</dbReference>
<keyword evidence="4" id="KW-0720">Serine protease</keyword>
<dbReference type="PANTHER" id="PTHR24276">
    <property type="entry name" value="POLYSERASE-RELATED"/>
    <property type="match status" value="1"/>
</dbReference>
<dbReference type="Pfam" id="PF00089">
    <property type="entry name" value="Trypsin"/>
    <property type="match status" value="1"/>
</dbReference>
<dbReference type="PANTHER" id="PTHR24276:SF98">
    <property type="entry name" value="FI18310P1-RELATED"/>
    <property type="match status" value="1"/>
</dbReference>
<feature type="domain" description="Peptidase S1" evidence="6">
    <location>
        <begin position="50"/>
        <end position="308"/>
    </location>
</feature>
<dbReference type="SUPFAM" id="SSF50494">
    <property type="entry name" value="Trypsin-like serine proteases"/>
    <property type="match status" value="1"/>
</dbReference>
<keyword evidence="8" id="KW-1185">Reference proteome</keyword>
<evidence type="ECO:0000256" key="5">
    <source>
        <dbReference type="SAM" id="SignalP"/>
    </source>
</evidence>
<dbReference type="InterPro" id="IPR043504">
    <property type="entry name" value="Peptidase_S1_PA_chymotrypsin"/>
</dbReference>
<evidence type="ECO:0000259" key="6">
    <source>
        <dbReference type="PROSITE" id="PS50240"/>
    </source>
</evidence>
<dbReference type="Proteomes" id="UP000481109">
    <property type="component" value="Unassembled WGS sequence"/>
</dbReference>
<dbReference type="Gene3D" id="2.40.10.10">
    <property type="entry name" value="Trypsin-like serine proteases"/>
    <property type="match status" value="1"/>
</dbReference>
<dbReference type="EMBL" id="JAAKZW010000036">
    <property type="protein sequence ID" value="NGO76467.1"/>
    <property type="molecule type" value="Genomic_DNA"/>
</dbReference>
<dbReference type="InterPro" id="IPR050430">
    <property type="entry name" value="Peptidase_S1"/>
</dbReference>
<feature type="signal peptide" evidence="5">
    <location>
        <begin position="1"/>
        <end position="25"/>
    </location>
</feature>
<protein>
    <submittedName>
        <fullName evidence="7">Trypsin-like serine protease</fullName>
    </submittedName>
</protein>
<dbReference type="GO" id="GO:0004252">
    <property type="term" value="F:serine-type endopeptidase activity"/>
    <property type="evidence" value="ECO:0007669"/>
    <property type="project" value="InterPro"/>
</dbReference>
<dbReference type="InterPro" id="IPR001314">
    <property type="entry name" value="Peptidase_S1A"/>
</dbReference>
<keyword evidence="2 5" id="KW-0732">Signal</keyword>
<dbReference type="InterPro" id="IPR028994">
    <property type="entry name" value="Integrin_alpha_N"/>
</dbReference>
<dbReference type="PROSITE" id="PS00135">
    <property type="entry name" value="TRYPSIN_SER"/>
    <property type="match status" value="1"/>
</dbReference>
<dbReference type="SMART" id="SM00020">
    <property type="entry name" value="Tryp_SPc"/>
    <property type="match status" value="1"/>
</dbReference>
<evidence type="ECO:0000256" key="4">
    <source>
        <dbReference type="RuleBase" id="RU363034"/>
    </source>
</evidence>
<dbReference type="InterPro" id="IPR033116">
    <property type="entry name" value="TRYPSIN_SER"/>
</dbReference>
<feature type="chain" id="PRO_5026035108" evidence="5">
    <location>
        <begin position="26"/>
        <end position="562"/>
    </location>
</feature>
<dbReference type="InterPro" id="IPR013517">
    <property type="entry name" value="FG-GAP"/>
</dbReference>
<sequence length="562" mass="58865">MRRLISAGVAALALLGGGLALTAQAEEGGPKFLPPKGTEVVKTATASTKIIGGSPTSFSNAPWMVQLLFEWDNDGYLYFTCGGTLIAPNKVLTAAHCVTDDNGSLLDYANRGLVLAGTAKLVGGPDNAEGTAVNVSRVYRAGSYNHSTIDNDVAVLTLSKPLPYKPAQPASYGDTARYAAGTSATTYGWGLTSSDADTAQLADVLQQVNQPLRSDAECSQNLDTAINQPGAYKAGHMICAGEGGTNDDATGKATCPGDSGSPMIVSGRIIGITSWGVATATDLCNFGGTYDAYTKVSTYSPAIQPRINDTNFSRDTKADLFARTTGSTGYTYTSLGESLAARKTFPGSYSAYNFIVQTDLNRDGYEDLIAREASTGNVYWLHRSVSSSTYAKTKIFSSWKTVRAFAAPGDVNGDGKGDIVAVTSTGDLMVYPSFGNGTFATATKAATGYQVYNQVRGNGDYTNDGKSDLLVRRGGTNDLYLVKGTGKSTAPFEAPVKVRSNWAAYNLLVTPGDVNGDGKADLVARSTSGTMYLLKGTGKATTEIFAPSVKLNSGWGSMYTVA</sequence>
<evidence type="ECO:0000256" key="1">
    <source>
        <dbReference type="ARBA" id="ARBA00007664"/>
    </source>
</evidence>
<dbReference type="PROSITE" id="PS50240">
    <property type="entry name" value="TRYPSIN_DOM"/>
    <property type="match status" value="1"/>
</dbReference>
<dbReference type="GO" id="GO:0006508">
    <property type="term" value="P:proteolysis"/>
    <property type="evidence" value="ECO:0007669"/>
    <property type="project" value="UniProtKB-KW"/>
</dbReference>
<dbReference type="RefSeq" id="WP_165331966.1">
    <property type="nucleotide sequence ID" value="NZ_JAAKZW010000036.1"/>
</dbReference>
<evidence type="ECO:0000256" key="2">
    <source>
        <dbReference type="ARBA" id="ARBA00022729"/>
    </source>
</evidence>